<dbReference type="InterPro" id="IPR029044">
    <property type="entry name" value="Nucleotide-diphossugar_trans"/>
</dbReference>
<dbReference type="SUPFAM" id="SSF53448">
    <property type="entry name" value="Nucleotide-diphospho-sugar transferases"/>
    <property type="match status" value="1"/>
</dbReference>
<dbReference type="AlphaFoldDB" id="A0A3B0CAD1"/>
<reference evidence="2 3" key="1">
    <citation type="submission" date="2018-10" db="EMBL/GenBank/DDBJ databases">
        <title>Ulvibacterium marinum gen. nov., sp. nov., a novel marine bacterium of the family Flavobacteriaceae, isolated from a culture of the green alga Ulva prolifera.</title>
        <authorList>
            <person name="Zhang Z."/>
        </authorList>
    </citation>
    <scope>NUCLEOTIDE SEQUENCE [LARGE SCALE GENOMIC DNA]</scope>
    <source>
        <strain evidence="2 3">CCMM003</strain>
    </source>
</reference>
<dbReference type="PANTHER" id="PTHR22916:SF65">
    <property type="entry name" value="SLR1065 PROTEIN"/>
    <property type="match status" value="1"/>
</dbReference>
<proteinExistence type="predicted"/>
<sequence length="272" mass="31781">MSPLIEKPNLEISIVTPSLNQGQFIEEMICSVLSQDHTRYEHIIIDGGSTDETLNILKKYTHLVWISESDKGQSEALNKGFKKAKGNWILWLNADDVLLPNALNKYVEYIEKKPDSNVIYGHMTFFNNKNGEIVRRQFFNRFSRMAIVFGVYVPPTTGTLFRKEILLDNPLDTSFHYMMDAEWFLRCRNHLKVKRLNDFFVKFRISEDNKTSAQILTGYQNPQHSREQHVIDEKSRAVHPKFGKSFFRIIKLVLKTKNKILKIKYYLKGCAL</sequence>
<dbReference type="Proteomes" id="UP000276603">
    <property type="component" value="Unassembled WGS sequence"/>
</dbReference>
<dbReference type="PANTHER" id="PTHR22916">
    <property type="entry name" value="GLYCOSYLTRANSFERASE"/>
    <property type="match status" value="1"/>
</dbReference>
<dbReference type="EMBL" id="RBCJ01000003">
    <property type="protein sequence ID" value="RKN79766.1"/>
    <property type="molecule type" value="Genomic_DNA"/>
</dbReference>
<dbReference type="CDD" id="cd06433">
    <property type="entry name" value="GT_2_WfgS_like"/>
    <property type="match status" value="1"/>
</dbReference>
<name>A0A3B0CAD1_9FLAO</name>
<organism evidence="2 3">
    <name type="scientific">Ulvibacterium marinum</name>
    <dbReference type="NCBI Taxonomy" id="2419782"/>
    <lineage>
        <taxon>Bacteria</taxon>
        <taxon>Pseudomonadati</taxon>
        <taxon>Bacteroidota</taxon>
        <taxon>Flavobacteriia</taxon>
        <taxon>Flavobacteriales</taxon>
        <taxon>Flavobacteriaceae</taxon>
        <taxon>Ulvibacterium</taxon>
    </lineage>
</organism>
<dbReference type="InterPro" id="IPR001173">
    <property type="entry name" value="Glyco_trans_2-like"/>
</dbReference>
<keyword evidence="3" id="KW-1185">Reference proteome</keyword>
<dbReference type="Pfam" id="PF00535">
    <property type="entry name" value="Glycos_transf_2"/>
    <property type="match status" value="1"/>
</dbReference>
<keyword evidence="2" id="KW-0808">Transferase</keyword>
<evidence type="ECO:0000313" key="2">
    <source>
        <dbReference type="EMBL" id="RKN79766.1"/>
    </source>
</evidence>
<evidence type="ECO:0000313" key="3">
    <source>
        <dbReference type="Proteomes" id="UP000276603"/>
    </source>
</evidence>
<comment type="caution">
    <text evidence="2">The sequence shown here is derived from an EMBL/GenBank/DDBJ whole genome shotgun (WGS) entry which is preliminary data.</text>
</comment>
<evidence type="ECO:0000259" key="1">
    <source>
        <dbReference type="Pfam" id="PF00535"/>
    </source>
</evidence>
<protein>
    <submittedName>
        <fullName evidence="2">Glycosyltransferase</fullName>
    </submittedName>
</protein>
<accession>A0A3B0CAD1</accession>
<gene>
    <name evidence="2" type="ORF">D7Z94_15915</name>
</gene>
<feature type="domain" description="Glycosyltransferase 2-like" evidence="1">
    <location>
        <begin position="13"/>
        <end position="165"/>
    </location>
</feature>
<dbReference type="GO" id="GO:0016758">
    <property type="term" value="F:hexosyltransferase activity"/>
    <property type="evidence" value="ECO:0007669"/>
    <property type="project" value="UniProtKB-ARBA"/>
</dbReference>
<dbReference type="Gene3D" id="3.90.550.10">
    <property type="entry name" value="Spore Coat Polysaccharide Biosynthesis Protein SpsA, Chain A"/>
    <property type="match status" value="1"/>
</dbReference>